<keyword evidence="1" id="KW-0812">Transmembrane</keyword>
<comment type="caution">
    <text evidence="2">The sequence shown here is derived from an EMBL/GenBank/DDBJ whole genome shotgun (WGS) entry which is preliminary data.</text>
</comment>
<gene>
    <name evidence="2" type="ORF">T190423A01A_50019</name>
</gene>
<organism evidence="2 3">
    <name type="scientific">Tenacibaculum polynesiense</name>
    <dbReference type="NCBI Taxonomy" id="3137857"/>
    <lineage>
        <taxon>Bacteria</taxon>
        <taxon>Pseudomonadati</taxon>
        <taxon>Bacteroidota</taxon>
        <taxon>Flavobacteriia</taxon>
        <taxon>Flavobacteriales</taxon>
        <taxon>Flavobacteriaceae</taxon>
        <taxon>Tenacibaculum</taxon>
    </lineage>
</organism>
<dbReference type="EMBL" id="CAXJIO010000014">
    <property type="protein sequence ID" value="CAL2103771.1"/>
    <property type="molecule type" value="Genomic_DNA"/>
</dbReference>
<keyword evidence="1" id="KW-0472">Membrane</keyword>
<keyword evidence="3" id="KW-1185">Reference proteome</keyword>
<name>A0ABM9PDS6_9FLAO</name>
<accession>A0ABM9PDS6</accession>
<keyword evidence="1" id="KW-1133">Transmembrane helix</keyword>
<reference evidence="2 3" key="1">
    <citation type="submission" date="2024-05" db="EMBL/GenBank/DDBJ databases">
        <authorList>
            <person name="Duchaud E."/>
        </authorList>
    </citation>
    <scope>NUCLEOTIDE SEQUENCE [LARGE SCALE GENOMIC DNA]</scope>
    <source>
        <strain evidence="2">Ena-SAMPLE-TAB-13-05-2024-13:56:06:370-140308</strain>
    </source>
</reference>
<dbReference type="Proteomes" id="UP001497527">
    <property type="component" value="Unassembled WGS sequence"/>
</dbReference>
<sequence length="47" mass="5601">MSIFIRNLSRLFKNEPFFVNNYKITAFYLSFLLKNCVSITLVVLLIR</sequence>
<evidence type="ECO:0000256" key="1">
    <source>
        <dbReference type="SAM" id="Phobius"/>
    </source>
</evidence>
<proteinExistence type="predicted"/>
<evidence type="ECO:0000313" key="2">
    <source>
        <dbReference type="EMBL" id="CAL2103771.1"/>
    </source>
</evidence>
<feature type="transmembrane region" description="Helical" evidence="1">
    <location>
        <begin position="26"/>
        <end position="46"/>
    </location>
</feature>
<evidence type="ECO:0000313" key="3">
    <source>
        <dbReference type="Proteomes" id="UP001497527"/>
    </source>
</evidence>
<protein>
    <submittedName>
        <fullName evidence="2">Uncharacterized protein</fullName>
    </submittedName>
</protein>